<evidence type="ECO:0000256" key="3">
    <source>
        <dbReference type="ARBA" id="ARBA00023134"/>
    </source>
</evidence>
<dbReference type="RefSeq" id="WP_193667589.1">
    <property type="nucleotide sequence ID" value="NZ_JACDTV010000002.1"/>
</dbReference>
<dbReference type="EMBL" id="JAFBBZ010000001">
    <property type="protein sequence ID" value="MBM7509739.1"/>
    <property type="molecule type" value="Genomic_DNA"/>
</dbReference>
<dbReference type="InterPro" id="IPR000795">
    <property type="entry name" value="T_Tr_GTP-bd_dom"/>
</dbReference>
<dbReference type="Pfam" id="PF25461">
    <property type="entry name" value="Beta-barrel_SelB"/>
    <property type="match status" value="1"/>
</dbReference>
<keyword evidence="3" id="KW-0342">GTP-binding</keyword>
<dbReference type="GO" id="GO:0003746">
    <property type="term" value="F:translation elongation factor activity"/>
    <property type="evidence" value="ECO:0007669"/>
    <property type="project" value="UniProtKB-KW"/>
</dbReference>
<dbReference type="Proteomes" id="UP000732378">
    <property type="component" value="Unassembled WGS sequence"/>
</dbReference>
<dbReference type="SUPFAM" id="SSF50447">
    <property type="entry name" value="Translation proteins"/>
    <property type="match status" value="1"/>
</dbReference>
<name>A0ABS2MEX1_9ACTN</name>
<dbReference type="Pfam" id="PF00009">
    <property type="entry name" value="GTP_EFTU"/>
    <property type="match status" value="1"/>
</dbReference>
<keyword evidence="6" id="KW-1185">Reference proteome</keyword>
<dbReference type="SUPFAM" id="SSF52540">
    <property type="entry name" value="P-loop containing nucleoside triphosphate hydrolases"/>
    <property type="match status" value="1"/>
</dbReference>
<dbReference type="Gene3D" id="2.40.30.10">
    <property type="entry name" value="Translation factors"/>
    <property type="match status" value="1"/>
</dbReference>
<evidence type="ECO:0000313" key="6">
    <source>
        <dbReference type="Proteomes" id="UP000732378"/>
    </source>
</evidence>
<evidence type="ECO:0000256" key="1">
    <source>
        <dbReference type="ARBA" id="ARBA00022741"/>
    </source>
</evidence>
<dbReference type="PANTHER" id="PTHR42854:SF3">
    <property type="entry name" value="EUKARYOTIC TRANSLATION INITIATION FACTOR 2 SUBUNIT 3-RELATED"/>
    <property type="match status" value="1"/>
</dbReference>
<dbReference type="InterPro" id="IPR050543">
    <property type="entry name" value="eIF2G"/>
</dbReference>
<dbReference type="InterPro" id="IPR036388">
    <property type="entry name" value="WH-like_DNA-bd_sf"/>
</dbReference>
<sequence>MHVVATAGHVDHGKSTLVRALTGADPDRLAEEKRRGLTIELGYAWMDLPGTGEVAFVDVPGHERFVSTMLAGVGPVPVAVLVVAADDPWMPQTAEHLAVLDALGVRHGLLVVSRADLADPAPALARAHDELARTGLAGVPHVVTRAGDEAGVSALRQEVGAALARVLAGVPAPDPGADVRLWVDRVFHVRGTGTVVTGTLPAGTAREGDELAGPGGTVRVRRVESLGRRRDAVSGVARVALALADRSPGAVAALGRGDALLTPGAFLGVDVVDVEVSGPDLDALPERPLLHVGSAQLAVHARPLAPGLARLRLDRPLPLRVGDRAVLRSTGDRVVRGVRVLDPRPPSLRRRGAARARAVDLAGLDGTTAADLRVRGLARDDDLRRAGLDPAAAPAGTVRAGGWLLDPARAAVALELASAALAEPAAADGLAPAELAKAARLPDPALLEPVLGGTGAPPARLEDGRWRTGAAGAPDVPADLVPALAQLREELASGPFVAPGADRLRELGLDARALARLDRAGAVLHLGGGVVVRAGADEEALAVLGGLDQPFPVTAARTALGTSRRVALALLAHLDRTGRTVRLADDTRRLRTPR</sequence>
<dbReference type="InterPro" id="IPR015191">
    <property type="entry name" value="SelB_WHD4"/>
</dbReference>
<dbReference type="PROSITE" id="PS51722">
    <property type="entry name" value="G_TR_2"/>
    <property type="match status" value="1"/>
</dbReference>
<evidence type="ECO:0000256" key="2">
    <source>
        <dbReference type="ARBA" id="ARBA00022917"/>
    </source>
</evidence>
<dbReference type="PRINTS" id="PR00315">
    <property type="entry name" value="ELONGATNFCT"/>
</dbReference>
<feature type="domain" description="Tr-type G" evidence="4">
    <location>
        <begin position="1"/>
        <end position="167"/>
    </location>
</feature>
<reference evidence="5 6" key="1">
    <citation type="submission" date="2021-01" db="EMBL/GenBank/DDBJ databases">
        <title>Sequencing the genomes of 1000 actinobacteria strains.</title>
        <authorList>
            <person name="Klenk H.-P."/>
        </authorList>
    </citation>
    <scope>NUCLEOTIDE SEQUENCE [LARGE SCALE GENOMIC DNA]</scope>
    <source>
        <strain evidence="5 6">DSM 18239</strain>
    </source>
</reference>
<gene>
    <name evidence="5" type="ORF">JOE61_003553</name>
</gene>
<proteinExistence type="predicted"/>
<comment type="caution">
    <text evidence="5">The sequence shown here is derived from an EMBL/GenBank/DDBJ whole genome shotgun (WGS) entry which is preliminary data.</text>
</comment>
<evidence type="ECO:0000259" key="4">
    <source>
        <dbReference type="PROSITE" id="PS51722"/>
    </source>
</evidence>
<evidence type="ECO:0000313" key="5">
    <source>
        <dbReference type="EMBL" id="MBM7509739.1"/>
    </source>
</evidence>
<dbReference type="InterPro" id="IPR009000">
    <property type="entry name" value="Transl_B-barrel_sf"/>
</dbReference>
<dbReference type="Gene3D" id="1.10.10.10">
    <property type="entry name" value="Winged helix-like DNA-binding domain superfamily/Winged helix DNA-binding domain"/>
    <property type="match status" value="1"/>
</dbReference>
<accession>A0ABS2MEX1</accession>
<dbReference type="Gene3D" id="3.40.50.300">
    <property type="entry name" value="P-loop containing nucleotide triphosphate hydrolases"/>
    <property type="match status" value="1"/>
</dbReference>
<dbReference type="InterPro" id="IPR027417">
    <property type="entry name" value="P-loop_NTPase"/>
</dbReference>
<dbReference type="InterPro" id="IPR057335">
    <property type="entry name" value="Beta-barrel_SelB"/>
</dbReference>
<protein>
    <submittedName>
        <fullName evidence="5">Selenocysteine-specific elongation factor</fullName>
    </submittedName>
</protein>
<keyword evidence="5" id="KW-0251">Elongation factor</keyword>
<keyword evidence="2" id="KW-0648">Protein biosynthesis</keyword>
<dbReference type="Pfam" id="PF09107">
    <property type="entry name" value="WHD_3rd_SelB"/>
    <property type="match status" value="1"/>
</dbReference>
<keyword evidence="1" id="KW-0547">Nucleotide-binding</keyword>
<organism evidence="5 6">
    <name type="scientific">Nocardioides salarius</name>
    <dbReference type="NCBI Taxonomy" id="374513"/>
    <lineage>
        <taxon>Bacteria</taxon>
        <taxon>Bacillati</taxon>
        <taxon>Actinomycetota</taxon>
        <taxon>Actinomycetes</taxon>
        <taxon>Propionibacteriales</taxon>
        <taxon>Nocardioidaceae</taxon>
        <taxon>Nocardioides</taxon>
    </lineage>
</organism>
<dbReference type="PANTHER" id="PTHR42854">
    <property type="entry name" value="EUKARYOTIC TRANSLATION INITIATION FACTOR 2 SUBUNIT 3 FAMILY MEMBER"/>
    <property type="match status" value="1"/>
</dbReference>